<name>A0A8U0WK98_9MUSC</name>
<evidence type="ECO:0000313" key="1">
    <source>
        <dbReference type="Proteomes" id="UP000092443"/>
    </source>
</evidence>
<dbReference type="Gene3D" id="2.20.25.240">
    <property type="match status" value="1"/>
</dbReference>
<proteinExistence type="predicted"/>
<dbReference type="Proteomes" id="UP000092443">
    <property type="component" value="Unplaced"/>
</dbReference>
<reference evidence="2" key="1">
    <citation type="submission" date="2025-08" db="UniProtKB">
        <authorList>
            <consortium name="RefSeq"/>
        </authorList>
    </citation>
    <scope>IDENTIFICATION</scope>
    <source>
        <tissue evidence="2">Whole body pupa</tissue>
    </source>
</reference>
<dbReference type="RefSeq" id="XP_037885528.1">
    <property type="nucleotide sequence ID" value="XM_038029600.1"/>
</dbReference>
<sequence>MKMNVLKKWPANRHVIMIEFFKLTNFLQSSNLEYMCLDGAKYRKLRATPYRSYWYCVTPNCPAYVVLCDLKGGSLKKFKIHNDDCGSTAKRKIRIK</sequence>
<organism evidence="1 2">
    <name type="scientific">Glossina fuscipes</name>
    <dbReference type="NCBI Taxonomy" id="7396"/>
    <lineage>
        <taxon>Eukaryota</taxon>
        <taxon>Metazoa</taxon>
        <taxon>Ecdysozoa</taxon>
        <taxon>Arthropoda</taxon>
        <taxon>Hexapoda</taxon>
        <taxon>Insecta</taxon>
        <taxon>Pterygota</taxon>
        <taxon>Neoptera</taxon>
        <taxon>Endopterygota</taxon>
        <taxon>Diptera</taxon>
        <taxon>Brachycera</taxon>
        <taxon>Muscomorpha</taxon>
        <taxon>Hippoboscoidea</taxon>
        <taxon>Glossinidae</taxon>
        <taxon>Glossina</taxon>
    </lineage>
</organism>
<protein>
    <submittedName>
        <fullName evidence="2">Uncharacterized protein LOC119635057</fullName>
    </submittedName>
</protein>
<evidence type="ECO:0000313" key="2">
    <source>
        <dbReference type="RefSeq" id="XP_037885528.1"/>
    </source>
</evidence>
<keyword evidence="1" id="KW-1185">Reference proteome</keyword>
<dbReference type="AlphaFoldDB" id="A0A8U0WK98"/>
<dbReference type="KEGG" id="gfs:119635057"/>
<accession>A0A8U0WK98</accession>
<dbReference type="GeneID" id="119635057"/>
<gene>
    <name evidence="2" type="primary">LOC119635057</name>
</gene>